<keyword evidence="3" id="KW-1185">Reference proteome</keyword>
<evidence type="ECO:0000313" key="2">
    <source>
        <dbReference type="EMBL" id="KNA91143.1"/>
    </source>
</evidence>
<dbReference type="InterPro" id="IPR032710">
    <property type="entry name" value="NTF2-like_dom_sf"/>
</dbReference>
<proteinExistence type="predicted"/>
<evidence type="ECO:0000313" key="3">
    <source>
        <dbReference type="Proteomes" id="UP000037247"/>
    </source>
</evidence>
<feature type="domain" description="SnoaL-like" evidence="1">
    <location>
        <begin position="13"/>
        <end position="126"/>
    </location>
</feature>
<protein>
    <recommendedName>
        <fullName evidence="1">SnoaL-like domain-containing protein</fullName>
    </recommendedName>
</protein>
<dbReference type="EMBL" id="LDTZ01000017">
    <property type="protein sequence ID" value="KNA91143.1"/>
    <property type="molecule type" value="Genomic_DNA"/>
</dbReference>
<dbReference type="Proteomes" id="UP000037247">
    <property type="component" value="Unassembled WGS sequence"/>
</dbReference>
<dbReference type="InterPro" id="IPR037401">
    <property type="entry name" value="SnoaL-like"/>
</dbReference>
<comment type="caution">
    <text evidence="2">The sequence shown here is derived from an EMBL/GenBank/DDBJ whole genome shotgun (WGS) entry which is preliminary data.</text>
</comment>
<organism evidence="2 3">
    <name type="scientific">Gordonia jacobaea</name>
    <dbReference type="NCBI Taxonomy" id="122202"/>
    <lineage>
        <taxon>Bacteria</taxon>
        <taxon>Bacillati</taxon>
        <taxon>Actinomycetota</taxon>
        <taxon>Actinomycetes</taxon>
        <taxon>Mycobacteriales</taxon>
        <taxon>Gordoniaceae</taxon>
        <taxon>Gordonia</taxon>
    </lineage>
</organism>
<dbReference type="SUPFAM" id="SSF54427">
    <property type="entry name" value="NTF2-like"/>
    <property type="match status" value="1"/>
</dbReference>
<reference evidence="2 3" key="1">
    <citation type="submission" date="2015-05" db="EMBL/GenBank/DDBJ databases">
        <title>Draft genome sequence of the bacterium Gordonia jacobaea a new member of the Gordonia genus.</title>
        <authorList>
            <person name="Jimenez-Galisteo G."/>
            <person name="Dominguez A."/>
            <person name="Munoz E."/>
            <person name="Vinas M."/>
        </authorList>
    </citation>
    <scope>NUCLEOTIDE SEQUENCE [LARGE SCALE GENOMIC DNA]</scope>
    <source>
        <strain evidence="3">mv1</strain>
    </source>
</reference>
<gene>
    <name evidence="2" type="ORF">ABW18_12730</name>
</gene>
<dbReference type="Gene3D" id="3.10.450.50">
    <property type="match status" value="1"/>
</dbReference>
<dbReference type="RefSeq" id="WP_049699314.1">
    <property type="nucleotide sequence ID" value="NZ_JAQDQF010000008.1"/>
</dbReference>
<sequence length="127" mass="13868">MSPTDNTSTRALAALDRLVAAFASNEESTYFGCCAPTARFVFPDTPEVALGVEQYGTLWRGWRSEGWRVDKCVSTERDVLIVGDTAIVTHRVSTTLGDGTELSERETVVFDLATSPHPLVVHEHLSA</sequence>
<dbReference type="Pfam" id="PF13474">
    <property type="entry name" value="SnoaL_3"/>
    <property type="match status" value="1"/>
</dbReference>
<accession>A0ABR5IBS5</accession>
<evidence type="ECO:0000259" key="1">
    <source>
        <dbReference type="Pfam" id="PF13474"/>
    </source>
</evidence>
<name>A0ABR5IBS5_9ACTN</name>